<feature type="region of interest" description="Disordered" evidence="1">
    <location>
        <begin position="34"/>
        <end position="68"/>
    </location>
</feature>
<sequence length="104" mass="10613">MAHTYAKRVIVGSGHAAGTVGFCAARADMKPIPAPPIQPATAIGDGSLPMRHGGSRSETPGTAGTEIPNVLVTISEPLASRMCVDPNTCPANDDRPRPVLEAAA</sequence>
<dbReference type="EMBL" id="CP015367">
    <property type="protein sequence ID" value="APT29435.1"/>
    <property type="molecule type" value="Genomic_DNA"/>
</dbReference>
<evidence type="ECO:0000256" key="1">
    <source>
        <dbReference type="SAM" id="MobiDB-lite"/>
    </source>
</evidence>
<keyword evidence="4" id="KW-1185">Reference proteome</keyword>
<dbReference type="Proteomes" id="UP000199140">
    <property type="component" value="Unassembled WGS sequence"/>
</dbReference>
<dbReference type="AlphaFoldDB" id="A0AAE8HRC9"/>
<dbReference type="RefSeq" id="WP_053610011.1">
    <property type="nucleotide sequence ID" value="NZ_CP015367.1"/>
</dbReference>
<reference evidence="3 5" key="2">
    <citation type="submission" date="2016-10" db="EMBL/GenBank/DDBJ databases">
        <authorList>
            <person name="Varghese N."/>
            <person name="Submissions S."/>
        </authorList>
    </citation>
    <scope>NUCLEOTIDE SEQUENCE [LARGE SCALE GENOMIC DNA]</scope>
    <source>
        <strain evidence="3 5">CBMB27</strain>
    </source>
</reference>
<accession>A0AAE8HRC9</accession>
<dbReference type="KEGG" id="mphy:MCBMB27_00144"/>
<evidence type="ECO:0000313" key="5">
    <source>
        <dbReference type="Proteomes" id="UP000199140"/>
    </source>
</evidence>
<organism evidence="3 5">
    <name type="scientific">Methylobacterium phyllosphaerae</name>
    <dbReference type="NCBI Taxonomy" id="418223"/>
    <lineage>
        <taxon>Bacteria</taxon>
        <taxon>Pseudomonadati</taxon>
        <taxon>Pseudomonadota</taxon>
        <taxon>Alphaproteobacteria</taxon>
        <taxon>Hyphomicrobiales</taxon>
        <taxon>Methylobacteriaceae</taxon>
        <taxon>Methylobacterium</taxon>
    </lineage>
</organism>
<dbReference type="EMBL" id="FOPK01000008">
    <property type="protein sequence ID" value="SFG82470.1"/>
    <property type="molecule type" value="Genomic_DNA"/>
</dbReference>
<evidence type="ECO:0000313" key="3">
    <source>
        <dbReference type="EMBL" id="SFG82470.1"/>
    </source>
</evidence>
<evidence type="ECO:0000313" key="2">
    <source>
        <dbReference type="EMBL" id="APT29435.1"/>
    </source>
</evidence>
<gene>
    <name evidence="2" type="ORF">MCBMB27_00144</name>
    <name evidence="3" type="ORF">SAMN05192567_108192</name>
</gene>
<dbReference type="Proteomes" id="UP000185487">
    <property type="component" value="Chromosome"/>
</dbReference>
<name>A0AAE8HRC9_9HYPH</name>
<proteinExistence type="predicted"/>
<reference evidence="2 4" key="1">
    <citation type="submission" date="2016-04" db="EMBL/GenBank/DDBJ databases">
        <title>Complete genome sequencing and analysis of CBMB27, Methylobacterium phyllosphaerae isolated from leaf tissues of rice (Oryza sativa L.).</title>
        <authorList>
            <person name="Lee Y."/>
            <person name="Hwangbo K."/>
            <person name="Chung H."/>
            <person name="Yoo J."/>
            <person name="Kim K.Y."/>
            <person name="Sa T.M."/>
            <person name="Um Y."/>
            <person name="Madhaiyan M."/>
        </authorList>
    </citation>
    <scope>NUCLEOTIDE SEQUENCE [LARGE SCALE GENOMIC DNA]</scope>
    <source>
        <strain evidence="2 4">CBMB27</strain>
    </source>
</reference>
<protein>
    <submittedName>
        <fullName evidence="3">Uncharacterized protein</fullName>
    </submittedName>
</protein>
<evidence type="ECO:0000313" key="4">
    <source>
        <dbReference type="Proteomes" id="UP000185487"/>
    </source>
</evidence>